<dbReference type="SMART" id="SM00089">
    <property type="entry name" value="PKD"/>
    <property type="match status" value="2"/>
</dbReference>
<dbReference type="AlphaFoldDB" id="A0A512BE77"/>
<dbReference type="NCBIfam" id="TIGR04131">
    <property type="entry name" value="Bac_Flav_CTERM"/>
    <property type="match status" value="1"/>
</dbReference>
<accession>A0A512BE77</accession>
<protein>
    <recommendedName>
        <fullName evidence="2">PKD domain-containing protein</fullName>
    </recommendedName>
</protein>
<evidence type="ECO:0000313" key="4">
    <source>
        <dbReference type="Proteomes" id="UP000321513"/>
    </source>
</evidence>
<dbReference type="Gene3D" id="2.60.40.10">
    <property type="entry name" value="Immunoglobulins"/>
    <property type="match status" value="2"/>
</dbReference>
<evidence type="ECO:0000313" key="3">
    <source>
        <dbReference type="EMBL" id="GEO10271.1"/>
    </source>
</evidence>
<gene>
    <name evidence="3" type="ORF">SAE01_27670</name>
</gene>
<dbReference type="EMBL" id="BJYT01000010">
    <property type="protein sequence ID" value="GEO10271.1"/>
    <property type="molecule type" value="Genomic_DNA"/>
</dbReference>
<dbReference type="InterPro" id="IPR026341">
    <property type="entry name" value="T9SS_type_B"/>
</dbReference>
<feature type="domain" description="PKD" evidence="2">
    <location>
        <begin position="419"/>
        <end position="472"/>
    </location>
</feature>
<feature type="chain" id="PRO_5021973564" description="PKD domain-containing protein" evidence="1">
    <location>
        <begin position="20"/>
        <end position="877"/>
    </location>
</feature>
<dbReference type="RefSeq" id="WP_147204388.1">
    <property type="nucleotide sequence ID" value="NZ_BJYT01000010.1"/>
</dbReference>
<dbReference type="OrthoDB" id="1490014at2"/>
<feature type="domain" description="PKD" evidence="2">
    <location>
        <begin position="319"/>
        <end position="385"/>
    </location>
</feature>
<proteinExistence type="predicted"/>
<dbReference type="InterPro" id="IPR000601">
    <property type="entry name" value="PKD_dom"/>
</dbReference>
<keyword evidence="1" id="KW-0732">Signal</keyword>
<reference evidence="3 4" key="1">
    <citation type="submission" date="2019-07" db="EMBL/GenBank/DDBJ databases">
        <title>Whole genome shotgun sequence of Segetibacter aerophilus NBRC 106135.</title>
        <authorList>
            <person name="Hosoyama A."/>
            <person name="Uohara A."/>
            <person name="Ohji S."/>
            <person name="Ichikawa N."/>
        </authorList>
    </citation>
    <scope>NUCLEOTIDE SEQUENCE [LARGE SCALE GENOMIC DNA]</scope>
    <source>
        <strain evidence="3 4">NBRC 106135</strain>
    </source>
</reference>
<dbReference type="InterPro" id="IPR022409">
    <property type="entry name" value="PKD/Chitinase_dom"/>
</dbReference>
<dbReference type="Proteomes" id="UP000321513">
    <property type="component" value="Unassembled WGS sequence"/>
</dbReference>
<evidence type="ECO:0000259" key="2">
    <source>
        <dbReference type="PROSITE" id="PS50093"/>
    </source>
</evidence>
<sequence length="877" mass="93648">MKKLSILLITIFSFLQTFASHIAGGELFYEYIGQGNSTNTNKYRVTMRLFRDCHSIGQTLQTERVVIGIYRTSGLTLYSKIELALQSPTPSIQLNTNAIPCLVNAPEVCFQIGVFTGTIDLPSTADGFTLSWVRCCRIENIGNLETTTGIGGTFVTKIPGQGILPSGNNSSPQFLIKDTALVCQNKNFILDFGATDSDGDQLTYSFCDAYSGGTSTNPNPGTSPAGIPSSLSLNSLPYGAGFSGQSPLGASVKINPQTGKITGVAPAAGRYVINVCVTESRNGVAINEHRKDFILQVGDCDYTAAEPVPFTGAYCKDFKVTFSNNSSSSNIQSYFWDFGVTGSIADTSSSAQPTFTFPDTGSYKVKLIVRAAAGCVDTGITTLSVYPGFKPDFDFTGSCFQAPFNFNDKSTVTYGAINSWRWNFGDVSTAADTSRIKNPTYQYSDTGRRSVSLTVTSTKGCTETITKTVAVTDKPFLSLPFKDTLICSIDTLQLKAEGTGSFVWKPANNIINPNSANPLVYPKATTTYAVTVTENGCVASDTVRVNVLSFINVNAGADTSICIADSFLLRPLSQALQYQWTPTSQLSGSSNSKNVVAKPTTTTTYVVTANLGKCQARDSIKVVVAPYPVAKAGVDAAICFGDQVPLAATITGSSFRWSPANSLANETTLTPIAKPSQTTAYILAVSDTLGCAKPVYDTVMVKVIPKINAFAGNDTSIVANQPLQLNATGGSTYLWSPSTGMNNPSIANPTVTLGASYDSILYRVRVGVPEGCVQEDEVKVKVFKTGPDIFVPTAFTPNHDGKNDYFKPIAVGMKGLSSFKVFNRWGQLVYSSSVIDLGWDGTLGGKEQAPGTYVFLAEGTDYLGKTVFKKGTVILIR</sequence>
<dbReference type="SUPFAM" id="SSF49299">
    <property type="entry name" value="PKD domain"/>
    <property type="match status" value="2"/>
</dbReference>
<dbReference type="InterPro" id="IPR013783">
    <property type="entry name" value="Ig-like_fold"/>
</dbReference>
<keyword evidence="4" id="KW-1185">Reference proteome</keyword>
<feature type="signal peptide" evidence="1">
    <location>
        <begin position="1"/>
        <end position="19"/>
    </location>
</feature>
<dbReference type="Pfam" id="PF18911">
    <property type="entry name" value="PKD_4"/>
    <property type="match status" value="2"/>
</dbReference>
<evidence type="ECO:0000256" key="1">
    <source>
        <dbReference type="SAM" id="SignalP"/>
    </source>
</evidence>
<dbReference type="InterPro" id="IPR035986">
    <property type="entry name" value="PKD_dom_sf"/>
</dbReference>
<comment type="caution">
    <text evidence="3">The sequence shown here is derived from an EMBL/GenBank/DDBJ whole genome shotgun (WGS) entry which is preliminary data.</text>
</comment>
<dbReference type="CDD" id="cd00146">
    <property type="entry name" value="PKD"/>
    <property type="match status" value="2"/>
</dbReference>
<dbReference type="Pfam" id="PF13585">
    <property type="entry name" value="CHU_C"/>
    <property type="match status" value="1"/>
</dbReference>
<name>A0A512BE77_9BACT</name>
<dbReference type="PROSITE" id="PS50093">
    <property type="entry name" value="PKD"/>
    <property type="match status" value="2"/>
</dbReference>
<organism evidence="3 4">
    <name type="scientific">Segetibacter aerophilus</name>
    <dbReference type="NCBI Taxonomy" id="670293"/>
    <lineage>
        <taxon>Bacteria</taxon>
        <taxon>Pseudomonadati</taxon>
        <taxon>Bacteroidota</taxon>
        <taxon>Chitinophagia</taxon>
        <taxon>Chitinophagales</taxon>
        <taxon>Chitinophagaceae</taxon>
        <taxon>Segetibacter</taxon>
    </lineage>
</organism>